<dbReference type="InterPro" id="IPR033312">
    <property type="entry name" value="DDB2"/>
</dbReference>
<keyword evidence="10" id="KW-0833">Ubl conjugation pathway</keyword>
<dbReference type="AlphaFoldDB" id="A0A9Q1EKL4"/>
<feature type="compositionally biased region" description="Polar residues" evidence="16">
    <location>
        <begin position="49"/>
        <end position="62"/>
    </location>
</feature>
<accession>A0A9Q1EKL4</accession>
<comment type="caution">
    <text evidence="17">The sequence shown here is derived from an EMBL/GenBank/DDBJ whole genome shotgun (WGS) entry which is preliminary data.</text>
</comment>
<dbReference type="Gene3D" id="2.130.10.10">
    <property type="entry name" value="YVTN repeat-like/Quinoprotein amine dehydrogenase"/>
    <property type="match status" value="1"/>
</dbReference>
<keyword evidence="8" id="KW-0677">Repeat</keyword>
<evidence type="ECO:0000313" key="18">
    <source>
        <dbReference type="Proteomes" id="UP001152622"/>
    </source>
</evidence>
<dbReference type="GO" id="GO:0005694">
    <property type="term" value="C:chromosome"/>
    <property type="evidence" value="ECO:0007669"/>
    <property type="project" value="UniProtKB-SubCell"/>
</dbReference>
<dbReference type="Pfam" id="PF00400">
    <property type="entry name" value="WD40"/>
    <property type="match status" value="1"/>
</dbReference>
<dbReference type="SUPFAM" id="SSF50978">
    <property type="entry name" value="WD40 repeat-like"/>
    <property type="match status" value="1"/>
</dbReference>
<evidence type="ECO:0000256" key="6">
    <source>
        <dbReference type="ARBA" id="ARBA00022454"/>
    </source>
</evidence>
<dbReference type="InterPro" id="IPR019775">
    <property type="entry name" value="WD40_repeat_CS"/>
</dbReference>
<feature type="compositionally biased region" description="Basic and acidic residues" evidence="16">
    <location>
        <begin position="1"/>
        <end position="12"/>
    </location>
</feature>
<dbReference type="GO" id="GO:0006281">
    <property type="term" value="P:DNA repair"/>
    <property type="evidence" value="ECO:0007669"/>
    <property type="project" value="UniProtKB-KW"/>
</dbReference>
<feature type="repeat" description="WD" evidence="15">
    <location>
        <begin position="243"/>
        <end position="285"/>
    </location>
</feature>
<dbReference type="OrthoDB" id="9890280at2759"/>
<dbReference type="GO" id="GO:0005634">
    <property type="term" value="C:nucleus"/>
    <property type="evidence" value="ECO:0007669"/>
    <property type="project" value="UniProtKB-SubCell"/>
</dbReference>
<keyword evidence="11" id="KW-0238">DNA-binding</keyword>
<evidence type="ECO:0000256" key="9">
    <source>
        <dbReference type="ARBA" id="ARBA00022763"/>
    </source>
</evidence>
<dbReference type="PROSITE" id="PS50294">
    <property type="entry name" value="WD_REPEATS_REGION"/>
    <property type="match status" value="1"/>
</dbReference>
<dbReference type="InterPro" id="IPR001680">
    <property type="entry name" value="WD40_rpt"/>
</dbReference>
<comment type="pathway">
    <text evidence="3">Protein modification; protein ubiquitination.</text>
</comment>
<dbReference type="InterPro" id="IPR036322">
    <property type="entry name" value="WD40_repeat_dom_sf"/>
</dbReference>
<reference evidence="17" key="1">
    <citation type="journal article" date="2023" name="Science">
        <title>Genome structures resolve the early diversification of teleost fishes.</title>
        <authorList>
            <person name="Parey E."/>
            <person name="Louis A."/>
            <person name="Montfort J."/>
            <person name="Bouchez O."/>
            <person name="Roques C."/>
            <person name="Iampietro C."/>
            <person name="Lluch J."/>
            <person name="Castinel A."/>
            <person name="Donnadieu C."/>
            <person name="Desvignes T."/>
            <person name="Floi Bucao C."/>
            <person name="Jouanno E."/>
            <person name="Wen M."/>
            <person name="Mejri S."/>
            <person name="Dirks R."/>
            <person name="Jansen H."/>
            <person name="Henkel C."/>
            <person name="Chen W.J."/>
            <person name="Zahm M."/>
            <person name="Cabau C."/>
            <person name="Klopp C."/>
            <person name="Thompson A.W."/>
            <person name="Robinson-Rechavi M."/>
            <person name="Braasch I."/>
            <person name="Lecointre G."/>
            <person name="Bobe J."/>
            <person name="Postlethwait J.H."/>
            <person name="Berthelot C."/>
            <person name="Roest Crollius H."/>
            <person name="Guiguen Y."/>
        </authorList>
    </citation>
    <scope>NUCLEOTIDE SEQUENCE</scope>
    <source>
        <strain evidence="17">WJC10195</strain>
    </source>
</reference>
<evidence type="ECO:0000256" key="13">
    <source>
        <dbReference type="ARBA" id="ARBA00023242"/>
    </source>
</evidence>
<feature type="compositionally biased region" description="Basic and acidic residues" evidence="16">
    <location>
        <begin position="461"/>
        <end position="480"/>
    </location>
</feature>
<keyword evidence="13" id="KW-0539">Nucleus</keyword>
<dbReference type="PROSITE" id="PS50082">
    <property type="entry name" value="WD_REPEATS_2"/>
    <property type="match status" value="1"/>
</dbReference>
<evidence type="ECO:0000256" key="12">
    <source>
        <dbReference type="ARBA" id="ARBA00023204"/>
    </source>
</evidence>
<feature type="compositionally biased region" description="Basic and acidic residues" evidence="16">
    <location>
        <begin position="25"/>
        <end position="37"/>
    </location>
</feature>
<gene>
    <name evidence="17" type="ORF">SKAU_G00351550</name>
</gene>
<feature type="compositionally biased region" description="Basic and acidic residues" evidence="16">
    <location>
        <begin position="491"/>
        <end position="505"/>
    </location>
</feature>
<dbReference type="GO" id="GO:0003684">
    <property type="term" value="F:damaged DNA binding"/>
    <property type="evidence" value="ECO:0007669"/>
    <property type="project" value="InterPro"/>
</dbReference>
<evidence type="ECO:0000256" key="16">
    <source>
        <dbReference type="SAM" id="MobiDB-lite"/>
    </source>
</evidence>
<evidence type="ECO:0000256" key="15">
    <source>
        <dbReference type="PROSITE-ProRule" id="PRU00221"/>
    </source>
</evidence>
<dbReference type="SMART" id="SM00320">
    <property type="entry name" value="WD40"/>
    <property type="match status" value="6"/>
</dbReference>
<dbReference type="Gene3D" id="1.10.287.3280">
    <property type="match status" value="1"/>
</dbReference>
<organism evidence="17 18">
    <name type="scientific">Synaphobranchus kaupii</name>
    <name type="common">Kaup's arrowtooth eel</name>
    <dbReference type="NCBI Taxonomy" id="118154"/>
    <lineage>
        <taxon>Eukaryota</taxon>
        <taxon>Metazoa</taxon>
        <taxon>Chordata</taxon>
        <taxon>Craniata</taxon>
        <taxon>Vertebrata</taxon>
        <taxon>Euteleostomi</taxon>
        <taxon>Actinopterygii</taxon>
        <taxon>Neopterygii</taxon>
        <taxon>Teleostei</taxon>
        <taxon>Anguilliformes</taxon>
        <taxon>Synaphobranchidae</taxon>
        <taxon>Synaphobranchus</taxon>
    </lineage>
</organism>
<name>A0A9Q1EKL4_SYNKA</name>
<feature type="region of interest" description="Disordered" evidence="16">
    <location>
        <begin position="1"/>
        <end position="67"/>
    </location>
</feature>
<dbReference type="EMBL" id="JAINUF010000016">
    <property type="protein sequence ID" value="KAJ8340522.1"/>
    <property type="molecule type" value="Genomic_DNA"/>
</dbReference>
<feature type="region of interest" description="Disordered" evidence="16">
    <location>
        <begin position="444"/>
        <end position="505"/>
    </location>
</feature>
<keyword evidence="7 15" id="KW-0853">WD repeat</keyword>
<dbReference type="InterPro" id="IPR015943">
    <property type="entry name" value="WD40/YVTN_repeat-like_dom_sf"/>
</dbReference>
<evidence type="ECO:0000256" key="5">
    <source>
        <dbReference type="ARBA" id="ARBA00014580"/>
    </source>
</evidence>
<dbReference type="Proteomes" id="UP001152622">
    <property type="component" value="Chromosome 16"/>
</dbReference>
<dbReference type="FunFam" id="2.130.10.10:FF:000161">
    <property type="entry name" value="DNA damage-binding protein 2"/>
    <property type="match status" value="1"/>
</dbReference>
<evidence type="ECO:0000256" key="3">
    <source>
        <dbReference type="ARBA" id="ARBA00004906"/>
    </source>
</evidence>
<dbReference type="GO" id="GO:0034644">
    <property type="term" value="P:cellular response to UV"/>
    <property type="evidence" value="ECO:0007669"/>
    <property type="project" value="UniProtKB-ARBA"/>
</dbReference>
<protein>
    <recommendedName>
        <fullName evidence="5">DNA damage-binding protein 2</fullName>
    </recommendedName>
    <alternativeName>
        <fullName evidence="14">Damage-specific DNA-binding protein 2</fullName>
    </alternativeName>
</protein>
<proteinExistence type="inferred from homology"/>
<evidence type="ECO:0000256" key="2">
    <source>
        <dbReference type="ARBA" id="ARBA00004286"/>
    </source>
</evidence>
<dbReference type="PANTHER" id="PTHR15169">
    <property type="entry name" value="DAMAGE-SPECIFIC DNA BINDING PROTEIN 2"/>
    <property type="match status" value="1"/>
</dbReference>
<keyword evidence="9" id="KW-0227">DNA damage</keyword>
<evidence type="ECO:0000256" key="4">
    <source>
        <dbReference type="ARBA" id="ARBA00005434"/>
    </source>
</evidence>
<sequence length="505" mass="57250">MAKTKAIKDTSEPKQTTGTVSCGGRKRDREASEESISKKLRKKMDGHTVVNTGGDPQTNGNCHGSRKIDRHPSIVHHIYRNTLGQNIHSQMRQCFQERFLQSLASYRLFRTASPFDRRVTCLEWHPTLPSTLAVASKSGDIVLWDYEILNKFTFMKGIGAGGSITDMKFNPFNPNQLFTSSVEGATKLQDFSGKTLRVYASTRHCDFWYCSVDVSPSRQVVVTGDNMGQVQLLGIDGQAIWNHKLHKAKVNHAEFNPCCDWLLATASIDHTVKLWDLRSIKDKSSFLHELPHEKAVNSAYFSPVDGSKLLTTDQYDQIRVYYSSDWSKPQKIISHPHRQFQHLSPIKATWHPMYDLIVAGRYPDPRVCRGELRTIDIFDANTGALKYQLHDPNAPGITSLNKFNPMGDVLGSGSGFNILIWNLEHIVNKRQDRLMREMGEELGLISGTSSSRGQHRTPQRPFRDRRGTAEKTKLKKKTESLESPGIQTKTKTKEKLKPQKDKMKK</sequence>
<evidence type="ECO:0000256" key="14">
    <source>
        <dbReference type="ARBA" id="ARBA00031670"/>
    </source>
</evidence>
<dbReference type="PROSITE" id="PS00678">
    <property type="entry name" value="WD_REPEATS_1"/>
    <property type="match status" value="1"/>
</dbReference>
<evidence type="ECO:0000256" key="8">
    <source>
        <dbReference type="ARBA" id="ARBA00022737"/>
    </source>
</evidence>
<comment type="similarity">
    <text evidence="4">Belongs to the WD repeat DDB2/WDR76 family.</text>
</comment>
<keyword evidence="6" id="KW-0158">Chromosome</keyword>
<evidence type="ECO:0000313" key="17">
    <source>
        <dbReference type="EMBL" id="KAJ8340522.1"/>
    </source>
</evidence>
<dbReference type="GO" id="GO:0031464">
    <property type="term" value="C:Cul4A-RING E3 ubiquitin ligase complex"/>
    <property type="evidence" value="ECO:0007669"/>
    <property type="project" value="UniProtKB-ARBA"/>
</dbReference>
<evidence type="ECO:0000256" key="10">
    <source>
        <dbReference type="ARBA" id="ARBA00022786"/>
    </source>
</evidence>
<evidence type="ECO:0000256" key="7">
    <source>
        <dbReference type="ARBA" id="ARBA00022574"/>
    </source>
</evidence>
<comment type="subcellular location">
    <subcellularLocation>
        <location evidence="2">Chromosome</location>
    </subcellularLocation>
    <subcellularLocation>
        <location evidence="1">Nucleus</location>
    </subcellularLocation>
</comment>
<keyword evidence="18" id="KW-1185">Reference proteome</keyword>
<evidence type="ECO:0000256" key="1">
    <source>
        <dbReference type="ARBA" id="ARBA00004123"/>
    </source>
</evidence>
<dbReference type="PANTHER" id="PTHR15169:SF0">
    <property type="entry name" value="DNA DAMAGE-BINDING PROTEIN 2"/>
    <property type="match status" value="1"/>
</dbReference>
<keyword evidence="12" id="KW-0234">DNA repair</keyword>
<evidence type="ECO:0000256" key="11">
    <source>
        <dbReference type="ARBA" id="ARBA00023125"/>
    </source>
</evidence>